<dbReference type="Pfam" id="PF18804">
    <property type="entry name" value="CxC3"/>
    <property type="match status" value="1"/>
</dbReference>
<gene>
    <name evidence="2" type="ORF">OUZ56_010662</name>
</gene>
<protein>
    <recommendedName>
        <fullName evidence="1">CxC3 like cysteine cluster domain-containing protein</fullName>
    </recommendedName>
</protein>
<accession>A0ABR0AJ66</accession>
<evidence type="ECO:0000313" key="3">
    <source>
        <dbReference type="Proteomes" id="UP001234178"/>
    </source>
</evidence>
<dbReference type="EMBL" id="JAOYFB010000037">
    <property type="protein sequence ID" value="KAK4025162.1"/>
    <property type="molecule type" value="Genomic_DNA"/>
</dbReference>
<evidence type="ECO:0000313" key="2">
    <source>
        <dbReference type="EMBL" id="KAK4025162.1"/>
    </source>
</evidence>
<proteinExistence type="predicted"/>
<name>A0ABR0AJ66_9CRUS</name>
<comment type="caution">
    <text evidence="2">The sequence shown here is derived from an EMBL/GenBank/DDBJ whole genome shotgun (WGS) entry which is preliminary data.</text>
</comment>
<sequence>MDSEDQSMVTQLDYMPARILLPREVVKEDGAVFERDVPAPCKVPRSCLSCNKIGTCSVCATTKCIAVVIKAGCFDLNIPKFYCTACQVVAEATTEDYIFSGWWKGFPKA</sequence>
<evidence type="ECO:0000259" key="1">
    <source>
        <dbReference type="Pfam" id="PF18804"/>
    </source>
</evidence>
<organism evidence="2 3">
    <name type="scientific">Daphnia magna</name>
    <dbReference type="NCBI Taxonomy" id="35525"/>
    <lineage>
        <taxon>Eukaryota</taxon>
        <taxon>Metazoa</taxon>
        <taxon>Ecdysozoa</taxon>
        <taxon>Arthropoda</taxon>
        <taxon>Crustacea</taxon>
        <taxon>Branchiopoda</taxon>
        <taxon>Diplostraca</taxon>
        <taxon>Cladocera</taxon>
        <taxon>Anomopoda</taxon>
        <taxon>Daphniidae</taxon>
        <taxon>Daphnia</taxon>
    </lineage>
</organism>
<reference evidence="2 3" key="1">
    <citation type="journal article" date="2023" name="Nucleic Acids Res.">
        <title>The hologenome of Daphnia magna reveals possible DNA methylation and microbiome-mediated evolution of the host genome.</title>
        <authorList>
            <person name="Chaturvedi A."/>
            <person name="Li X."/>
            <person name="Dhandapani V."/>
            <person name="Marshall H."/>
            <person name="Kissane S."/>
            <person name="Cuenca-Cambronero M."/>
            <person name="Asole G."/>
            <person name="Calvet F."/>
            <person name="Ruiz-Romero M."/>
            <person name="Marangio P."/>
            <person name="Guigo R."/>
            <person name="Rago D."/>
            <person name="Mirbahai L."/>
            <person name="Eastwood N."/>
            <person name="Colbourne J.K."/>
            <person name="Zhou J."/>
            <person name="Mallon E."/>
            <person name="Orsini L."/>
        </authorList>
    </citation>
    <scope>NUCLEOTIDE SEQUENCE [LARGE SCALE GENOMIC DNA]</scope>
    <source>
        <strain evidence="2">LRV0_1</strain>
    </source>
</reference>
<feature type="domain" description="CxC3 like cysteine cluster" evidence="1">
    <location>
        <begin position="36"/>
        <end position="108"/>
    </location>
</feature>
<dbReference type="InterPro" id="IPR040564">
    <property type="entry name" value="CxC3-like"/>
</dbReference>
<keyword evidence="3" id="KW-1185">Reference proteome</keyword>
<dbReference type="Proteomes" id="UP001234178">
    <property type="component" value="Unassembled WGS sequence"/>
</dbReference>